<gene>
    <name evidence="3" type="ORF">GYMLUDRAFT_45603</name>
    <name evidence="2" type="ORF">GYMLUDRAFT_75113</name>
</gene>
<evidence type="ECO:0000313" key="2">
    <source>
        <dbReference type="EMBL" id="KIK58048.1"/>
    </source>
</evidence>
<evidence type="ECO:0000313" key="4">
    <source>
        <dbReference type="Proteomes" id="UP000053593"/>
    </source>
</evidence>
<dbReference type="Proteomes" id="UP000053593">
    <property type="component" value="Unassembled WGS sequence"/>
</dbReference>
<protein>
    <submittedName>
        <fullName evidence="2">Uncharacterized protein</fullName>
    </submittedName>
</protein>
<reference evidence="2 4" key="1">
    <citation type="submission" date="2014-04" db="EMBL/GenBank/DDBJ databases">
        <title>Evolutionary Origins and Diversification of the Mycorrhizal Mutualists.</title>
        <authorList>
            <consortium name="DOE Joint Genome Institute"/>
            <consortium name="Mycorrhizal Genomics Consortium"/>
            <person name="Kohler A."/>
            <person name="Kuo A."/>
            <person name="Nagy L.G."/>
            <person name="Floudas D."/>
            <person name="Copeland A."/>
            <person name="Barry K.W."/>
            <person name="Cichocki N."/>
            <person name="Veneault-Fourrey C."/>
            <person name="LaButti K."/>
            <person name="Lindquist E.A."/>
            <person name="Lipzen A."/>
            <person name="Lundell T."/>
            <person name="Morin E."/>
            <person name="Murat C."/>
            <person name="Riley R."/>
            <person name="Ohm R."/>
            <person name="Sun H."/>
            <person name="Tunlid A."/>
            <person name="Henrissat B."/>
            <person name="Grigoriev I.V."/>
            <person name="Hibbett D.S."/>
            <person name="Martin F."/>
        </authorList>
    </citation>
    <scope>NUCLEOTIDE SEQUENCE [LARGE SCALE GENOMIC DNA]</scope>
    <source>
        <strain evidence="2 4">FD-317 M1</strain>
    </source>
</reference>
<evidence type="ECO:0000256" key="1">
    <source>
        <dbReference type="SAM" id="MobiDB-lite"/>
    </source>
</evidence>
<organism evidence="2 4">
    <name type="scientific">Collybiopsis luxurians FD-317 M1</name>
    <dbReference type="NCBI Taxonomy" id="944289"/>
    <lineage>
        <taxon>Eukaryota</taxon>
        <taxon>Fungi</taxon>
        <taxon>Dikarya</taxon>
        <taxon>Basidiomycota</taxon>
        <taxon>Agaricomycotina</taxon>
        <taxon>Agaricomycetes</taxon>
        <taxon>Agaricomycetidae</taxon>
        <taxon>Agaricales</taxon>
        <taxon>Marasmiineae</taxon>
        <taxon>Omphalotaceae</taxon>
        <taxon>Collybiopsis</taxon>
        <taxon>Collybiopsis luxurians</taxon>
    </lineage>
</organism>
<feature type="compositionally biased region" description="Basic and acidic residues" evidence="1">
    <location>
        <begin position="15"/>
        <end position="25"/>
    </location>
</feature>
<dbReference type="EMBL" id="KN834787">
    <property type="protein sequence ID" value="KIK58048.1"/>
    <property type="molecule type" value="Genomic_DNA"/>
</dbReference>
<dbReference type="HOGENOM" id="CLU_2996691_0_0_1"/>
<evidence type="ECO:0000313" key="3">
    <source>
        <dbReference type="EMBL" id="KIK58052.1"/>
    </source>
</evidence>
<keyword evidence="4" id="KW-1185">Reference proteome</keyword>
<dbReference type="EMBL" id="KN834787">
    <property type="protein sequence ID" value="KIK58052.1"/>
    <property type="molecule type" value="Genomic_DNA"/>
</dbReference>
<name>A0A0D0CR88_9AGAR</name>
<sequence length="57" mass="6360">MHSYISGLPKASSEPSDRRVASLDSNHRVSSFQSIVLRLTDLFNSRSEFCPNPDPLP</sequence>
<accession>A0A0D0CR88</accession>
<dbReference type="AlphaFoldDB" id="A0A0D0CR88"/>
<feature type="region of interest" description="Disordered" evidence="1">
    <location>
        <begin position="1"/>
        <end position="25"/>
    </location>
</feature>
<proteinExistence type="predicted"/>